<dbReference type="InterPro" id="IPR007695">
    <property type="entry name" value="DNA_mismatch_repair_MutS-lik_N"/>
</dbReference>
<evidence type="ECO:0000256" key="8">
    <source>
        <dbReference type="ARBA" id="ARBA00024647"/>
    </source>
</evidence>
<dbReference type="Pfam" id="PF01624">
    <property type="entry name" value="MutS_I"/>
    <property type="match status" value="1"/>
</dbReference>
<dbReference type="FunFam" id="3.40.1170.10:FF:000001">
    <property type="entry name" value="DNA mismatch repair protein MutS"/>
    <property type="match status" value="1"/>
</dbReference>
<keyword evidence="7 9" id="KW-0234">DNA repair</keyword>
<dbReference type="Pfam" id="PF05190">
    <property type="entry name" value="MutS_IV"/>
    <property type="match status" value="1"/>
</dbReference>
<dbReference type="NCBIfam" id="TIGR01070">
    <property type="entry name" value="mutS1"/>
    <property type="match status" value="1"/>
</dbReference>
<proteinExistence type="inferred from homology"/>
<dbReference type="OrthoDB" id="9802448at2"/>
<comment type="function">
    <text evidence="8 9">This protein is involved in the repair of mismatches in DNA. It is possible that it carries out the mismatch recognition step. This protein has a weak ATPase activity.</text>
</comment>
<evidence type="ECO:0000256" key="10">
    <source>
        <dbReference type="RuleBase" id="RU003756"/>
    </source>
</evidence>
<dbReference type="Gene3D" id="6.10.140.430">
    <property type="match status" value="1"/>
</dbReference>
<dbReference type="SUPFAM" id="SSF52540">
    <property type="entry name" value="P-loop containing nucleoside triphosphate hydrolases"/>
    <property type="match status" value="1"/>
</dbReference>
<dbReference type="Gene3D" id="3.30.420.110">
    <property type="entry name" value="MutS, connector domain"/>
    <property type="match status" value="1"/>
</dbReference>
<feature type="binding site" evidence="9">
    <location>
        <begin position="666"/>
        <end position="673"/>
    </location>
    <ligand>
        <name>ATP</name>
        <dbReference type="ChEBI" id="CHEBI:30616"/>
    </ligand>
</feature>
<dbReference type="SUPFAM" id="SSF48334">
    <property type="entry name" value="DNA repair protein MutS, domain III"/>
    <property type="match status" value="1"/>
</dbReference>
<dbReference type="GO" id="GO:0005829">
    <property type="term" value="C:cytosol"/>
    <property type="evidence" value="ECO:0007669"/>
    <property type="project" value="TreeGrafter"/>
</dbReference>
<dbReference type="PIRSF" id="PIRSF037677">
    <property type="entry name" value="DNA_mis_repair_Msh6"/>
    <property type="match status" value="1"/>
</dbReference>
<evidence type="ECO:0000313" key="14">
    <source>
        <dbReference type="Proteomes" id="UP000270261"/>
    </source>
</evidence>
<dbReference type="HAMAP" id="MF_00096">
    <property type="entry name" value="MutS"/>
    <property type="match status" value="1"/>
</dbReference>
<protein>
    <recommendedName>
        <fullName evidence="2 9">DNA mismatch repair protein MutS</fullName>
    </recommendedName>
</protein>
<dbReference type="Pfam" id="PF00488">
    <property type="entry name" value="MutS_V"/>
    <property type="match status" value="1"/>
</dbReference>
<dbReference type="InterPro" id="IPR016151">
    <property type="entry name" value="DNA_mismatch_repair_MutS_N"/>
</dbReference>
<dbReference type="EMBL" id="RRUE01000001">
    <property type="protein sequence ID" value="RRN45352.1"/>
    <property type="molecule type" value="Genomic_DNA"/>
</dbReference>
<dbReference type="NCBIfam" id="NF003810">
    <property type="entry name" value="PRK05399.1"/>
    <property type="match status" value="1"/>
</dbReference>
<evidence type="ECO:0000256" key="6">
    <source>
        <dbReference type="ARBA" id="ARBA00023125"/>
    </source>
</evidence>
<keyword evidence="6 9" id="KW-0238">DNA-binding</keyword>
<evidence type="ECO:0000259" key="12">
    <source>
        <dbReference type="PROSITE" id="PS00486"/>
    </source>
</evidence>
<evidence type="ECO:0000313" key="13">
    <source>
        <dbReference type="EMBL" id="RRN45352.1"/>
    </source>
</evidence>
<dbReference type="InterPro" id="IPR005748">
    <property type="entry name" value="DNA_mismatch_repair_MutS"/>
</dbReference>
<dbReference type="InterPro" id="IPR045076">
    <property type="entry name" value="MutS"/>
</dbReference>
<dbReference type="InterPro" id="IPR007861">
    <property type="entry name" value="DNA_mismatch_repair_MutS_clamp"/>
</dbReference>
<comment type="similarity">
    <text evidence="1 9 10">Belongs to the DNA mismatch repair MutS family.</text>
</comment>
<dbReference type="GO" id="GO:0006298">
    <property type="term" value="P:mismatch repair"/>
    <property type="evidence" value="ECO:0007669"/>
    <property type="project" value="UniProtKB-UniRule"/>
</dbReference>
<dbReference type="PANTHER" id="PTHR11361:SF34">
    <property type="entry name" value="DNA MISMATCH REPAIR PROTEIN MSH1, MITOCHONDRIAL"/>
    <property type="match status" value="1"/>
</dbReference>
<evidence type="ECO:0000256" key="3">
    <source>
        <dbReference type="ARBA" id="ARBA00022741"/>
    </source>
</evidence>
<feature type="domain" description="DNA mismatch repair proteins mutS family" evidence="12">
    <location>
        <begin position="740"/>
        <end position="756"/>
    </location>
</feature>
<dbReference type="GO" id="GO:0140664">
    <property type="term" value="F:ATP-dependent DNA damage sensor activity"/>
    <property type="evidence" value="ECO:0007669"/>
    <property type="project" value="InterPro"/>
</dbReference>
<dbReference type="InterPro" id="IPR036678">
    <property type="entry name" value="MutS_con_dom_sf"/>
</dbReference>
<dbReference type="InterPro" id="IPR007860">
    <property type="entry name" value="DNA_mmatch_repair_MutS_con_dom"/>
</dbReference>
<evidence type="ECO:0000256" key="2">
    <source>
        <dbReference type="ARBA" id="ARBA00021982"/>
    </source>
</evidence>
<dbReference type="RefSeq" id="WP_125094781.1">
    <property type="nucleotide sequence ID" value="NZ_RRUE01000001.1"/>
</dbReference>
<keyword evidence="5 9" id="KW-0067">ATP-binding</keyword>
<dbReference type="Pfam" id="PF05188">
    <property type="entry name" value="MutS_II"/>
    <property type="match status" value="1"/>
</dbReference>
<keyword evidence="14" id="KW-1185">Reference proteome</keyword>
<name>A0A3R8LNW1_9BURK</name>
<evidence type="ECO:0000256" key="11">
    <source>
        <dbReference type="SAM" id="MobiDB-lite"/>
    </source>
</evidence>
<feature type="region of interest" description="Disordered" evidence="11">
    <location>
        <begin position="146"/>
        <end position="168"/>
    </location>
</feature>
<dbReference type="Gene3D" id="3.40.1170.10">
    <property type="entry name" value="DNA repair protein MutS, domain I"/>
    <property type="match status" value="1"/>
</dbReference>
<accession>A0A3R8LNW1</accession>
<dbReference type="SUPFAM" id="SSF53150">
    <property type="entry name" value="DNA repair protein MutS, domain II"/>
    <property type="match status" value="1"/>
</dbReference>
<dbReference type="PROSITE" id="PS00486">
    <property type="entry name" value="DNA_MISMATCH_REPAIR_2"/>
    <property type="match status" value="1"/>
</dbReference>
<evidence type="ECO:0000256" key="1">
    <source>
        <dbReference type="ARBA" id="ARBA00006271"/>
    </source>
</evidence>
<organism evidence="13 14">
    <name type="scientific">Lautropia dentalis</name>
    <dbReference type="NCBI Taxonomy" id="2490857"/>
    <lineage>
        <taxon>Bacteria</taxon>
        <taxon>Pseudomonadati</taxon>
        <taxon>Pseudomonadota</taxon>
        <taxon>Betaproteobacteria</taxon>
        <taxon>Burkholderiales</taxon>
        <taxon>Burkholderiaceae</taxon>
        <taxon>Lautropia</taxon>
    </lineage>
</organism>
<keyword evidence="4 9" id="KW-0227">DNA damage</keyword>
<keyword evidence="3 9" id="KW-0547">Nucleotide-binding</keyword>
<dbReference type="SMART" id="SM00534">
    <property type="entry name" value="MUTSac"/>
    <property type="match status" value="1"/>
</dbReference>
<reference evidence="13 14" key="1">
    <citation type="submission" date="2018-11" db="EMBL/GenBank/DDBJ databases">
        <title>Genome sequencing of Lautropia sp. KCOM 2505 (= ChDC F240).</title>
        <authorList>
            <person name="Kook J.-K."/>
            <person name="Park S.-N."/>
            <person name="Lim Y.K."/>
        </authorList>
    </citation>
    <scope>NUCLEOTIDE SEQUENCE [LARGE SCALE GENOMIC DNA]</scope>
    <source>
        <strain evidence="13 14">KCOM 2505</strain>
    </source>
</reference>
<sequence length="937" mass="102068">MPTSSSPDLSAHTPMMRQYLSLKAEHPDVLLFYRMGDFYEMFYEDAQKAAQLLSITLTKRGTSAGEPIPMAGVPVQALEQYLARLVALGQSVAICEQIGDPATSKGPVERKVVRTITPGTLTDAGLLPEREDRPLAAVVFTERSRSGGAAARSRRGTGQGSTEAGRGTGTQAMATLATVVAASGRCTLTTLPESELEAEIERIAPGELLVSESAARNRVVLLERIRLHARTAPVMPILTRPDWQFDAQRGGRTLCEALGIQTLHATELQDDEAGQAAMGALLLYLGQNIGQPFRHLQPIQRIPREAHIIIDQVARRNLELVRPLQEEQGPTLLSRMDRCATSAGSRLLRDWLLAPLQDRDAVRSRQALVALLLEKDLQHPIKRLLDQASDIERIVSRIMLGSARPRELVALRDSLPVLGACVAQLQAPLGQDADTEPALLQALQWLDEAAQVDPAIAERLGATLLDEPASMIRDGGVIRPGFDAQLDELRAIDTGCDDFLADMETRERERTGIPTLKVGYNSVHGFYIEVGRSHADHVPTEYRRRQTLKAAERYITPELKAFEDKALSARERALARERVLYEALLAELRPHTAALQRLAAGLAHLDVCQAFAEVAGQAGWRRPGLLGVPGLRVQDGRHPVVEDMVEQFIANDCELTPQRRLLIITGPNMGGKSTYMRQAALIAILAWCGSFVPASSCEVGPIDRIFTRIGASDDLAGGRSTFMVEMTEAAVIVNAATERSLVLVDEIGRGTSTFDGLSLAHAIARHLLVQRRCLTLFATHYFELTQLASHEDACVNLHLSATEYNGRIVFLHQIHAGPASKSHGLQVAKLAGLPAGLLRNAQSVLQRLEQNAADQGPQLDLFATEVTQDHEDGTNVVAADSSAWENGDGSSSSPHQPDAAAWQVLDELRALDPDAITPRQAADYLHRWREALGASPS</sequence>
<dbReference type="InterPro" id="IPR027417">
    <property type="entry name" value="P-loop_NTPase"/>
</dbReference>
<comment type="caution">
    <text evidence="13">The sequence shown here is derived from an EMBL/GenBank/DDBJ whole genome shotgun (WGS) entry which is preliminary data.</text>
</comment>
<gene>
    <name evidence="9 13" type="primary">mutS</name>
    <name evidence="13" type="ORF">EHV23_03775</name>
</gene>
<dbReference type="InterPro" id="IPR007696">
    <property type="entry name" value="DNA_mismatch_repair_MutS_core"/>
</dbReference>
<dbReference type="InterPro" id="IPR036187">
    <property type="entry name" value="DNA_mismatch_repair_MutS_sf"/>
</dbReference>
<dbReference type="AlphaFoldDB" id="A0A3R8LNW1"/>
<dbReference type="InterPro" id="IPR000432">
    <property type="entry name" value="DNA_mismatch_repair_MutS_C"/>
</dbReference>
<dbReference type="GO" id="GO:0030983">
    <property type="term" value="F:mismatched DNA binding"/>
    <property type="evidence" value="ECO:0007669"/>
    <property type="project" value="InterPro"/>
</dbReference>
<evidence type="ECO:0000256" key="5">
    <source>
        <dbReference type="ARBA" id="ARBA00022840"/>
    </source>
</evidence>
<evidence type="ECO:0000256" key="4">
    <source>
        <dbReference type="ARBA" id="ARBA00022763"/>
    </source>
</evidence>
<dbReference type="InterPro" id="IPR017261">
    <property type="entry name" value="DNA_mismatch_repair_MutS/MSH"/>
</dbReference>
<dbReference type="GO" id="GO:0003684">
    <property type="term" value="F:damaged DNA binding"/>
    <property type="evidence" value="ECO:0007669"/>
    <property type="project" value="UniProtKB-UniRule"/>
</dbReference>
<evidence type="ECO:0000256" key="9">
    <source>
        <dbReference type="HAMAP-Rule" id="MF_00096"/>
    </source>
</evidence>
<dbReference type="PANTHER" id="PTHR11361">
    <property type="entry name" value="DNA MISMATCH REPAIR PROTEIN MUTS FAMILY MEMBER"/>
    <property type="match status" value="1"/>
</dbReference>
<dbReference type="GO" id="GO:0005524">
    <property type="term" value="F:ATP binding"/>
    <property type="evidence" value="ECO:0007669"/>
    <property type="project" value="UniProtKB-UniRule"/>
</dbReference>
<dbReference type="Gene3D" id="3.40.50.300">
    <property type="entry name" value="P-loop containing nucleotide triphosphate hydrolases"/>
    <property type="match status" value="1"/>
</dbReference>
<evidence type="ECO:0000256" key="7">
    <source>
        <dbReference type="ARBA" id="ARBA00023204"/>
    </source>
</evidence>
<dbReference type="Gene3D" id="1.10.1420.10">
    <property type="match status" value="2"/>
</dbReference>
<dbReference type="SUPFAM" id="SSF55271">
    <property type="entry name" value="DNA repair protein MutS, domain I"/>
    <property type="match status" value="1"/>
</dbReference>
<dbReference type="Pfam" id="PF05192">
    <property type="entry name" value="MutS_III"/>
    <property type="match status" value="1"/>
</dbReference>
<dbReference type="SMART" id="SM00533">
    <property type="entry name" value="MUTSd"/>
    <property type="match status" value="1"/>
</dbReference>
<dbReference type="Proteomes" id="UP000270261">
    <property type="component" value="Unassembled WGS sequence"/>
</dbReference>